<dbReference type="Pfam" id="PF03435">
    <property type="entry name" value="Sacchrp_dh_NADP"/>
    <property type="match status" value="1"/>
</dbReference>
<feature type="domain" description="Saccharopine dehydrogenase NADP binding" evidence="1">
    <location>
        <begin position="13"/>
        <end position="135"/>
    </location>
</feature>
<proteinExistence type="predicted"/>
<reference evidence="2 3" key="1">
    <citation type="submission" date="2018-08" db="EMBL/GenBank/DDBJ databases">
        <title>Isolation, diversity and antifungal activity of Actinobacteria from wheat.</title>
        <authorList>
            <person name="Han C."/>
        </authorList>
    </citation>
    <scope>NUCLEOTIDE SEQUENCE [LARGE SCALE GENOMIC DNA]</scope>
    <source>
        <strain evidence="2 3">NEAU-YY421</strain>
    </source>
</reference>
<dbReference type="SUPFAM" id="SSF51735">
    <property type="entry name" value="NAD(P)-binding Rossmann-fold domains"/>
    <property type="match status" value="1"/>
</dbReference>
<accession>A0A372M282</accession>
<dbReference type="PANTHER" id="PTHR43781:SF1">
    <property type="entry name" value="SACCHAROPINE DEHYDROGENASE"/>
    <property type="match status" value="1"/>
</dbReference>
<dbReference type="InterPro" id="IPR036291">
    <property type="entry name" value="NAD(P)-bd_dom_sf"/>
</dbReference>
<dbReference type="RefSeq" id="WP_128557306.1">
    <property type="nucleotide sequence ID" value="NZ_QUAK01000104.1"/>
</dbReference>
<name>A0A372M282_9ACTN</name>
<comment type="caution">
    <text evidence="2">The sequence shown here is derived from an EMBL/GenBank/DDBJ whole genome shotgun (WGS) entry which is preliminary data.</text>
</comment>
<protein>
    <recommendedName>
        <fullName evidence="1">Saccharopine dehydrogenase NADP binding domain-containing protein</fullName>
    </recommendedName>
</protein>
<evidence type="ECO:0000313" key="2">
    <source>
        <dbReference type="EMBL" id="RFU85056.1"/>
    </source>
</evidence>
<dbReference type="EMBL" id="QUAK01000104">
    <property type="protein sequence ID" value="RFU85056.1"/>
    <property type="molecule type" value="Genomic_DNA"/>
</dbReference>
<dbReference type="OrthoDB" id="4420885at2"/>
<gene>
    <name evidence="2" type="ORF">DY218_19225</name>
</gene>
<evidence type="ECO:0000313" key="3">
    <source>
        <dbReference type="Proteomes" id="UP000263094"/>
    </source>
</evidence>
<dbReference type="AlphaFoldDB" id="A0A372M282"/>
<dbReference type="Proteomes" id="UP000263094">
    <property type="component" value="Unassembled WGS sequence"/>
</dbReference>
<dbReference type="PANTHER" id="PTHR43781">
    <property type="entry name" value="SACCHAROPINE DEHYDROGENASE"/>
    <property type="match status" value="1"/>
</dbReference>
<organism evidence="2 3">
    <name type="scientific">Streptomyces triticagri</name>
    <dbReference type="NCBI Taxonomy" id="2293568"/>
    <lineage>
        <taxon>Bacteria</taxon>
        <taxon>Bacillati</taxon>
        <taxon>Actinomycetota</taxon>
        <taxon>Actinomycetes</taxon>
        <taxon>Kitasatosporales</taxon>
        <taxon>Streptomycetaceae</taxon>
        <taxon>Streptomyces</taxon>
    </lineage>
</organism>
<dbReference type="Gene3D" id="3.40.50.720">
    <property type="entry name" value="NAD(P)-binding Rossmann-like Domain"/>
    <property type="match status" value="1"/>
</dbReference>
<evidence type="ECO:0000259" key="1">
    <source>
        <dbReference type="Pfam" id="PF03435"/>
    </source>
</evidence>
<sequence>MPQDSLDPRTGEVWILGATGRIGAAVAARLAAQKVPLVLVGRDSGRLDKARADLGGGGEVRTVVADSAEAMARQINEQRPAVVLNTLGEYAETALPIIRACMPGGHYLDLAADPAAVSRLLELHDEAASAGSTLVTGSGFGVLACESVVVKLCEGRSTPSHVRVDALASVASEEGLVGAAFAATSMDVLSTGGLRYEDGRLVKARIGADVQHLDLPDGERVKSAGAPSGELIAAQRASGSPNVTVTTALAPTGTAVRAVLPLAGRLVSVPAVRRFAVRRMSGVRMKAAPRPRRHSWGHAVVTWPDGTRREGWLRADDGMDYTAAVAAEVAQRLARGEGKPGAYTPAAALGADLAVAAGGSFVLDRVPHS</sequence>
<dbReference type="InterPro" id="IPR005097">
    <property type="entry name" value="Sacchrp_dh_NADP-bd"/>
</dbReference>
<keyword evidence="3" id="KW-1185">Reference proteome</keyword>